<dbReference type="Proteomes" id="UP000805193">
    <property type="component" value="Unassembled WGS sequence"/>
</dbReference>
<evidence type="ECO:0000313" key="1">
    <source>
        <dbReference type="EMBL" id="KAG0429533.1"/>
    </source>
</evidence>
<reference evidence="1 2" key="1">
    <citation type="journal article" date="2020" name="Cell">
        <title>Large-Scale Comparative Analyses of Tick Genomes Elucidate Their Genetic Diversity and Vector Capacities.</title>
        <authorList>
            <consortium name="Tick Genome and Microbiome Consortium (TIGMIC)"/>
            <person name="Jia N."/>
            <person name="Wang J."/>
            <person name="Shi W."/>
            <person name="Du L."/>
            <person name="Sun Y."/>
            <person name="Zhan W."/>
            <person name="Jiang J.F."/>
            <person name="Wang Q."/>
            <person name="Zhang B."/>
            <person name="Ji P."/>
            <person name="Bell-Sakyi L."/>
            <person name="Cui X.M."/>
            <person name="Yuan T.T."/>
            <person name="Jiang B.G."/>
            <person name="Yang W.F."/>
            <person name="Lam T.T."/>
            <person name="Chang Q.C."/>
            <person name="Ding S.J."/>
            <person name="Wang X.J."/>
            <person name="Zhu J.G."/>
            <person name="Ruan X.D."/>
            <person name="Zhao L."/>
            <person name="Wei J.T."/>
            <person name="Ye R.Z."/>
            <person name="Que T.C."/>
            <person name="Du C.H."/>
            <person name="Zhou Y.H."/>
            <person name="Cheng J.X."/>
            <person name="Dai P.F."/>
            <person name="Guo W.B."/>
            <person name="Han X.H."/>
            <person name="Huang E.J."/>
            <person name="Li L.F."/>
            <person name="Wei W."/>
            <person name="Gao Y.C."/>
            <person name="Liu J.Z."/>
            <person name="Shao H.Z."/>
            <person name="Wang X."/>
            <person name="Wang C.C."/>
            <person name="Yang T.C."/>
            <person name="Huo Q.B."/>
            <person name="Li W."/>
            <person name="Chen H.Y."/>
            <person name="Chen S.E."/>
            <person name="Zhou L.G."/>
            <person name="Ni X.B."/>
            <person name="Tian J.H."/>
            <person name="Sheng Y."/>
            <person name="Liu T."/>
            <person name="Pan Y.S."/>
            <person name="Xia L.Y."/>
            <person name="Li J."/>
            <person name="Zhao F."/>
            <person name="Cao W.C."/>
        </authorList>
    </citation>
    <scope>NUCLEOTIDE SEQUENCE [LARGE SCALE GENOMIC DNA]</scope>
    <source>
        <strain evidence="1">Iper-2018</strain>
    </source>
</reference>
<organism evidence="1 2">
    <name type="scientific">Ixodes persulcatus</name>
    <name type="common">Taiga tick</name>
    <dbReference type="NCBI Taxonomy" id="34615"/>
    <lineage>
        <taxon>Eukaryota</taxon>
        <taxon>Metazoa</taxon>
        <taxon>Ecdysozoa</taxon>
        <taxon>Arthropoda</taxon>
        <taxon>Chelicerata</taxon>
        <taxon>Arachnida</taxon>
        <taxon>Acari</taxon>
        <taxon>Parasitiformes</taxon>
        <taxon>Ixodida</taxon>
        <taxon>Ixodoidea</taxon>
        <taxon>Ixodidae</taxon>
        <taxon>Ixodinae</taxon>
        <taxon>Ixodes</taxon>
    </lineage>
</organism>
<accession>A0AC60Q6Q1</accession>
<comment type="caution">
    <text evidence="1">The sequence shown here is derived from an EMBL/GenBank/DDBJ whole genome shotgun (WGS) entry which is preliminary data.</text>
</comment>
<evidence type="ECO:0000313" key="2">
    <source>
        <dbReference type="Proteomes" id="UP000805193"/>
    </source>
</evidence>
<keyword evidence="2" id="KW-1185">Reference proteome</keyword>
<dbReference type="EMBL" id="JABSTQ010009403">
    <property type="protein sequence ID" value="KAG0429533.1"/>
    <property type="molecule type" value="Genomic_DNA"/>
</dbReference>
<sequence length="283" mass="31595">MRFSFHPDRRTSRAKALGRILGGSDEVVYVDAALCGKNKFALAVVNGHFKVVKTIVSDAKTAIMANSMEYIPTTAIRILRQLDRLDSAVDLVWTPTRSGLEDSEVAHKAARGLISRPASNDHSDAPFEPLYTFDEITHHYKESSGSYLPPHASLNRGMPVVWRQLQTNTFPTPSRLSHIYPDLFSPQRKRCPPPPPPPPISISQTLKAKVESGQWELLLLNSDEESQRLIINWTLSVAFRWPQGSTERSLPRLSPSWSIKFSLSLSLSLALSDPSTAKKKNNK</sequence>
<protein>
    <submittedName>
        <fullName evidence="1">Uncharacterized protein</fullName>
    </submittedName>
</protein>
<gene>
    <name evidence="1" type="ORF">HPB47_023548</name>
</gene>
<proteinExistence type="predicted"/>
<name>A0AC60Q6Q1_IXOPE</name>